<feature type="non-terminal residue" evidence="1">
    <location>
        <position position="241"/>
    </location>
</feature>
<evidence type="ECO:0000313" key="1">
    <source>
        <dbReference type="EMBL" id="GMR36684.1"/>
    </source>
</evidence>
<proteinExistence type="predicted"/>
<gene>
    <name evidence="1" type="ORF">PMAYCL1PPCAC_06879</name>
</gene>
<reference evidence="2" key="1">
    <citation type="submission" date="2022-10" db="EMBL/GenBank/DDBJ databases">
        <title>Genome assembly of Pristionchus species.</title>
        <authorList>
            <person name="Yoshida K."/>
            <person name="Sommer R.J."/>
        </authorList>
    </citation>
    <scope>NUCLEOTIDE SEQUENCE [LARGE SCALE GENOMIC DNA]</scope>
    <source>
        <strain evidence="2">RS5460</strain>
    </source>
</reference>
<dbReference type="Proteomes" id="UP001328107">
    <property type="component" value="Unassembled WGS sequence"/>
</dbReference>
<protein>
    <submittedName>
        <fullName evidence="1">Uncharacterized protein</fullName>
    </submittedName>
</protein>
<keyword evidence="2" id="KW-1185">Reference proteome</keyword>
<dbReference type="AlphaFoldDB" id="A0AAN4ZB18"/>
<sequence>FRESTTPIERAMRENWLGFGMVDVEWLRVPSKSHKRIPVHIERRFPIANNKILVEAFAKIDRKYVTIITCPNQSEASVAIPFLVGSLSAEYDENFKMIIALKRHTQYTIDILNELIVSSEGLSPIKHRQNDRDKNLVIATFHKVHNYVDEALGLSDSQLTHLVIEGFDGDNCLDLELLSLALQLSQTQKGEKLRVIVLTDGLEHEAKGRVQKISQGISPIQCVNLLSTEKNRPDRYLPLSF</sequence>
<name>A0AAN4ZB18_9BILA</name>
<feature type="non-terminal residue" evidence="1">
    <location>
        <position position="1"/>
    </location>
</feature>
<evidence type="ECO:0000313" key="2">
    <source>
        <dbReference type="Proteomes" id="UP001328107"/>
    </source>
</evidence>
<accession>A0AAN4ZB18</accession>
<dbReference type="EMBL" id="BTRK01000002">
    <property type="protein sequence ID" value="GMR36684.1"/>
    <property type="molecule type" value="Genomic_DNA"/>
</dbReference>
<comment type="caution">
    <text evidence="1">The sequence shown here is derived from an EMBL/GenBank/DDBJ whole genome shotgun (WGS) entry which is preliminary data.</text>
</comment>
<organism evidence="1 2">
    <name type="scientific">Pristionchus mayeri</name>
    <dbReference type="NCBI Taxonomy" id="1317129"/>
    <lineage>
        <taxon>Eukaryota</taxon>
        <taxon>Metazoa</taxon>
        <taxon>Ecdysozoa</taxon>
        <taxon>Nematoda</taxon>
        <taxon>Chromadorea</taxon>
        <taxon>Rhabditida</taxon>
        <taxon>Rhabditina</taxon>
        <taxon>Diplogasteromorpha</taxon>
        <taxon>Diplogasteroidea</taxon>
        <taxon>Neodiplogasteridae</taxon>
        <taxon>Pristionchus</taxon>
    </lineage>
</organism>